<dbReference type="AlphaFoldDB" id="Q9PFH6"/>
<proteinExistence type="predicted"/>
<name>Q9PFH6_XYLFA</name>
<dbReference type="HOGENOM" id="CLU_1730726_0_0_6"/>
<dbReference type="Proteomes" id="UP000000812">
    <property type="component" value="Chromosome"/>
</dbReference>
<evidence type="ECO:0000313" key="1">
    <source>
        <dbReference type="EMBL" id="AAF83491.1"/>
    </source>
</evidence>
<dbReference type="EMBL" id="AE003849">
    <property type="protein sequence ID" value="AAF83491.1"/>
    <property type="molecule type" value="Genomic_DNA"/>
</dbReference>
<gene>
    <name evidence="1" type="ordered locus">XF_0681</name>
</gene>
<accession>Q9PFH6</accession>
<organism evidence="1 2">
    <name type="scientific">Xylella fastidiosa (strain 9a5c)</name>
    <dbReference type="NCBI Taxonomy" id="160492"/>
    <lineage>
        <taxon>Bacteria</taxon>
        <taxon>Pseudomonadati</taxon>
        <taxon>Pseudomonadota</taxon>
        <taxon>Gammaproteobacteria</taxon>
        <taxon>Lysobacterales</taxon>
        <taxon>Lysobacteraceae</taxon>
        <taxon>Xylella</taxon>
    </lineage>
</organism>
<evidence type="ECO:0000313" key="2">
    <source>
        <dbReference type="Proteomes" id="UP000000812"/>
    </source>
</evidence>
<sequence>MTQKNALMISAATPATSTPSIHLSRSISPFISAKRVSTCAKRWSMVFSTCAKRWSMVFSTCAKRWSMVFSTCAKRWSTCAKPSFISASRRAKALPFLDSDSARLCKFISNTSAKASASASACAAGTPAVFSRFANLSVSNATDVTHAPVLTPCDGECNTMISGASA</sequence>
<protein>
    <submittedName>
        <fullName evidence="1">Uncharacterized protein</fullName>
    </submittedName>
</protein>
<dbReference type="KEGG" id="xfa:XF_0681"/>
<reference evidence="1 2" key="1">
    <citation type="journal article" date="2000" name="Nature">
        <title>The genome sequence of the plant pathogen Xylella fastidiosa.</title>
        <authorList>
            <person name="Simpson A.J."/>
            <person name="Reinach F.C."/>
            <person name="Arruda P."/>
            <person name="Abreu F.A."/>
            <person name="Acencio M."/>
            <person name="Alvarenga R."/>
            <person name="Alves L.M."/>
            <person name="Araya J.E."/>
            <person name="Baia G.S."/>
            <person name="Baptista C.S."/>
            <person name="Barros M.H."/>
            <person name="Bonaccorsi E.D."/>
            <person name="Bordin S."/>
            <person name="Bove J.M."/>
            <person name="Briones M.R."/>
            <person name="Bueno M.R."/>
            <person name="Camargo A.A."/>
            <person name="Camargo L.E."/>
            <person name="Carraro D.M."/>
            <person name="Carrer H."/>
            <person name="Colauto N.B."/>
            <person name="Colombo C."/>
            <person name="Costa F.F."/>
            <person name="Costa M.C."/>
            <person name="Costa-Neto C.M."/>
            <person name="Coutinho L.L."/>
            <person name="Cristofani M."/>
            <person name="Dias-Neto E."/>
            <person name="Docena C."/>
            <person name="El-Dorry H."/>
            <person name="Facincani A.P."/>
            <person name="Ferreira A.J."/>
            <person name="Ferreira V.C."/>
            <person name="Ferro J.A."/>
            <person name="Fraga J.S."/>
            <person name="Franca S.C."/>
            <person name="Franco M.C."/>
            <person name="Frohme M."/>
            <person name="Furlan L.R."/>
            <person name="Garnier M."/>
            <person name="Goldman G.H."/>
            <person name="Goldman M.H."/>
            <person name="Gomes S.L."/>
            <person name="Gruber A."/>
            <person name="Ho P.L."/>
            <person name="Hoheisel J.D."/>
            <person name="Junqueira M.L."/>
            <person name="Kemper E.L."/>
            <person name="Kitajima J.P."/>
            <person name="Krieger J.E."/>
            <person name="Kuramae E.E."/>
            <person name="Laigret F."/>
            <person name="Lambais M.R."/>
            <person name="Leite L.C."/>
            <person name="Lemos E.G."/>
            <person name="Lemos M.V."/>
            <person name="Lopes S.A."/>
            <person name="Lopes C.R."/>
            <person name="Machado J.A."/>
            <person name="Machado M.A."/>
            <person name="Madeira A.M."/>
            <person name="Madeira H.M."/>
            <person name="Marino C.L."/>
            <person name="Marques M.V."/>
            <person name="Martins E.A."/>
            <person name="Martins E.M."/>
            <person name="Matsukuma A.Y."/>
            <person name="Menck C.F."/>
            <person name="Miracca E.C."/>
            <person name="Miyaki C.Y."/>
            <person name="Monteriro-Vitorello C.B."/>
            <person name="Moon D.H."/>
            <person name="Nagai M.A."/>
            <person name="Nascimento A.L."/>
            <person name="Netto L.E."/>
            <person name="Nhani A.Jr."/>
            <person name="Nobrega F.G."/>
            <person name="Nunes L.R."/>
            <person name="Oliveira M.A."/>
            <person name="de Oliveira M.C."/>
            <person name="de Oliveira R.C."/>
            <person name="Palmieri D.A."/>
            <person name="Paris A."/>
            <person name="Peixoto B.R."/>
            <person name="Pereira G.A."/>
            <person name="Pereira H.A.Jr."/>
            <person name="Pesquero J.B."/>
            <person name="Quaggio R.B."/>
            <person name="Roberto P.G."/>
            <person name="Rodrigues V."/>
            <person name="de M Rosa A.J."/>
            <person name="de Rosa V.E.Jr."/>
            <person name="de Sa R.G."/>
            <person name="Santelli R.V."/>
            <person name="Sawasaki H.E."/>
            <person name="da Silva A.C."/>
            <person name="da Silva A.M."/>
            <person name="da Silva F.R."/>
            <person name="da Silva W.A.Jr."/>
            <person name="da Silveira J.F."/>
            <person name="Silvestri M.L."/>
            <person name="Siqueira W.J."/>
            <person name="de Souza A.A."/>
            <person name="de Souza A.P."/>
            <person name="Terenzi M.F."/>
            <person name="Truffi D."/>
            <person name="Tsai S.M."/>
            <person name="Tsuhako M.H."/>
            <person name="Vallada H."/>
            <person name="Van Sluys M.A."/>
            <person name="Verjovski-Almeida S."/>
            <person name="Vettore A.L."/>
            <person name="Zago M.A."/>
            <person name="Zatz M."/>
            <person name="Meidanis J."/>
            <person name="Setubal J.C."/>
        </authorList>
    </citation>
    <scope>NUCLEOTIDE SEQUENCE [LARGE SCALE GENOMIC DNA]</scope>
    <source>
        <strain evidence="1 2">9a5c</strain>
    </source>
</reference>
<dbReference type="PIR" id="F82774">
    <property type="entry name" value="F82774"/>
</dbReference>
<dbReference type="STRING" id="160492.XF_0681"/>